<protein>
    <submittedName>
        <fullName evidence="2">Uncharacterized protein</fullName>
    </submittedName>
</protein>
<sequence length="70" mass="7682">MGWISRDQQERDHAGLRHVCGACGHEERPDDPLVLSDGDPSNPWDAAGGRIHRSHTTDPSSGFYGRAQKS</sequence>
<comment type="caution">
    <text evidence="2">The sequence shown here is derived from an EMBL/GenBank/DDBJ whole genome shotgun (WGS) entry which is preliminary data.</text>
</comment>
<dbReference type="Proteomes" id="UP000309128">
    <property type="component" value="Unassembled WGS sequence"/>
</dbReference>
<feature type="region of interest" description="Disordered" evidence="1">
    <location>
        <begin position="25"/>
        <end position="70"/>
    </location>
</feature>
<gene>
    <name evidence="2" type="ORF">ETD86_13040</name>
</gene>
<dbReference type="RefSeq" id="WP_138666396.1">
    <property type="nucleotide sequence ID" value="NZ_VCKY01000034.1"/>
</dbReference>
<evidence type="ECO:0000313" key="3">
    <source>
        <dbReference type="Proteomes" id="UP000309128"/>
    </source>
</evidence>
<keyword evidence="3" id="KW-1185">Reference proteome</keyword>
<dbReference type="AlphaFoldDB" id="A0A5S4FN45"/>
<dbReference type="EMBL" id="VCKY01000034">
    <property type="protein sequence ID" value="TMR22088.1"/>
    <property type="molecule type" value="Genomic_DNA"/>
</dbReference>
<proteinExistence type="predicted"/>
<accession>A0A5S4FN45</accession>
<dbReference type="OrthoDB" id="4201884at2"/>
<name>A0A5S4FN45_9ACTN</name>
<reference evidence="2 3" key="1">
    <citation type="submission" date="2019-05" db="EMBL/GenBank/DDBJ databases">
        <title>Draft genome sequence of Nonomuraea turkmeniaca DSM 43926.</title>
        <authorList>
            <person name="Saricaoglu S."/>
            <person name="Isik K."/>
        </authorList>
    </citation>
    <scope>NUCLEOTIDE SEQUENCE [LARGE SCALE GENOMIC DNA]</scope>
    <source>
        <strain evidence="2 3">DSM 43926</strain>
    </source>
</reference>
<evidence type="ECO:0000313" key="2">
    <source>
        <dbReference type="EMBL" id="TMR22088.1"/>
    </source>
</evidence>
<evidence type="ECO:0000256" key="1">
    <source>
        <dbReference type="SAM" id="MobiDB-lite"/>
    </source>
</evidence>
<organism evidence="2 3">
    <name type="scientific">Nonomuraea turkmeniaca</name>
    <dbReference type="NCBI Taxonomy" id="103838"/>
    <lineage>
        <taxon>Bacteria</taxon>
        <taxon>Bacillati</taxon>
        <taxon>Actinomycetota</taxon>
        <taxon>Actinomycetes</taxon>
        <taxon>Streptosporangiales</taxon>
        <taxon>Streptosporangiaceae</taxon>
        <taxon>Nonomuraea</taxon>
    </lineage>
</organism>